<gene>
    <name evidence="1" type="ORF">Psuf_062900</name>
</gene>
<evidence type="ECO:0000313" key="2">
    <source>
        <dbReference type="Proteomes" id="UP000503011"/>
    </source>
</evidence>
<reference evidence="1 2" key="2">
    <citation type="submission" date="2020-03" db="EMBL/GenBank/DDBJ databases">
        <authorList>
            <person name="Ichikawa N."/>
            <person name="Kimura A."/>
            <person name="Kitahashi Y."/>
            <person name="Uohara A."/>
        </authorList>
    </citation>
    <scope>NUCLEOTIDE SEQUENCE [LARGE SCALE GENOMIC DNA]</scope>
    <source>
        <strain evidence="1 2">NBRC 105367</strain>
    </source>
</reference>
<keyword evidence="2" id="KW-1185">Reference proteome</keyword>
<proteinExistence type="predicted"/>
<accession>A0A6F8YS55</accession>
<name>A0A6F8YS55_9ACTN</name>
<evidence type="ECO:0000313" key="1">
    <source>
        <dbReference type="EMBL" id="BCB88977.1"/>
    </source>
</evidence>
<dbReference type="Proteomes" id="UP000503011">
    <property type="component" value="Chromosome"/>
</dbReference>
<sequence>MNTGSPAPNRCAGPPAVATANGTAVRAAKNSWYLRWSALIRCVAATPAIYRCAGRTARLYSMAAVTYPAHL</sequence>
<organism evidence="1 2">
    <name type="scientific">Phytohabitans suffuscus</name>
    <dbReference type="NCBI Taxonomy" id="624315"/>
    <lineage>
        <taxon>Bacteria</taxon>
        <taxon>Bacillati</taxon>
        <taxon>Actinomycetota</taxon>
        <taxon>Actinomycetes</taxon>
        <taxon>Micromonosporales</taxon>
        <taxon>Micromonosporaceae</taxon>
    </lineage>
</organism>
<dbReference type="EMBL" id="AP022871">
    <property type="protein sequence ID" value="BCB88977.1"/>
    <property type="molecule type" value="Genomic_DNA"/>
</dbReference>
<reference evidence="1 2" key="1">
    <citation type="submission" date="2020-03" db="EMBL/GenBank/DDBJ databases">
        <title>Whole genome shotgun sequence of Phytohabitans suffuscus NBRC 105367.</title>
        <authorList>
            <person name="Komaki H."/>
            <person name="Tamura T."/>
        </authorList>
    </citation>
    <scope>NUCLEOTIDE SEQUENCE [LARGE SCALE GENOMIC DNA]</scope>
    <source>
        <strain evidence="1 2">NBRC 105367</strain>
    </source>
</reference>
<protein>
    <submittedName>
        <fullName evidence="1">Uncharacterized protein</fullName>
    </submittedName>
</protein>
<dbReference type="AlphaFoldDB" id="A0A6F8YS55"/>
<dbReference type="KEGG" id="psuu:Psuf_062900"/>